<feature type="region of interest" description="Disordered" evidence="1">
    <location>
        <begin position="68"/>
        <end position="179"/>
    </location>
</feature>
<reference evidence="2" key="1">
    <citation type="submission" date="2012-05" db="EMBL/GenBank/DDBJ databases">
        <authorList>
            <person name="Krishnakumar V."/>
            <person name="Cheung F."/>
            <person name="Xiao Y."/>
            <person name="Chan A."/>
            <person name="Moskal W.A."/>
            <person name="Town C.D."/>
        </authorList>
    </citation>
    <scope>NUCLEOTIDE SEQUENCE</scope>
</reference>
<accession>I3T4Z0</accession>
<sequence>MEYWKPLAEDMDPAAGIEAEYHHKNNRVYCWKGLRLSARQDLEGFSKFTDNGIEGVVPLELLPSDVRTKFQSKSNDRGKRAKKEEAKGAAHQVEENQVATPATENDGEGIRTDAAATPMEFDAATVPDLQGGTPTPEELQKQNSDPDGQEAGQLEADAEVEAGIIDGETDADADLDAVG</sequence>
<dbReference type="EMBL" id="BT147788">
    <property type="protein sequence ID" value="AFK47582.1"/>
    <property type="molecule type" value="mRNA"/>
</dbReference>
<dbReference type="AlphaFoldDB" id="I3T4Z0"/>
<proteinExistence type="evidence at transcript level"/>
<dbReference type="InterPro" id="IPR021861">
    <property type="entry name" value="THO_THOC1"/>
</dbReference>
<evidence type="ECO:0000313" key="2">
    <source>
        <dbReference type="EMBL" id="AFK47582.1"/>
    </source>
</evidence>
<dbReference type="PANTHER" id="PTHR13265:SF0">
    <property type="entry name" value="HPR1"/>
    <property type="match status" value="1"/>
</dbReference>
<dbReference type="PANTHER" id="PTHR13265">
    <property type="entry name" value="THO COMPLEX SUBUNIT 1"/>
    <property type="match status" value="1"/>
</dbReference>
<dbReference type="GO" id="GO:0006406">
    <property type="term" value="P:mRNA export from nucleus"/>
    <property type="evidence" value="ECO:0007669"/>
    <property type="project" value="TreeGrafter"/>
</dbReference>
<feature type="compositionally biased region" description="Basic and acidic residues" evidence="1">
    <location>
        <begin position="74"/>
        <end position="94"/>
    </location>
</feature>
<evidence type="ECO:0000256" key="1">
    <source>
        <dbReference type="SAM" id="MobiDB-lite"/>
    </source>
</evidence>
<feature type="compositionally biased region" description="Acidic residues" evidence="1">
    <location>
        <begin position="167"/>
        <end position="179"/>
    </location>
</feature>
<name>I3T4Z0_LOTJA</name>
<organism evidence="2">
    <name type="scientific">Lotus japonicus</name>
    <name type="common">Lotus corniculatus var. japonicus</name>
    <dbReference type="NCBI Taxonomy" id="34305"/>
    <lineage>
        <taxon>Eukaryota</taxon>
        <taxon>Viridiplantae</taxon>
        <taxon>Streptophyta</taxon>
        <taxon>Embryophyta</taxon>
        <taxon>Tracheophyta</taxon>
        <taxon>Spermatophyta</taxon>
        <taxon>Magnoliopsida</taxon>
        <taxon>eudicotyledons</taxon>
        <taxon>Gunneridae</taxon>
        <taxon>Pentapetalae</taxon>
        <taxon>rosids</taxon>
        <taxon>fabids</taxon>
        <taxon>Fabales</taxon>
        <taxon>Fabaceae</taxon>
        <taxon>Papilionoideae</taxon>
        <taxon>50 kb inversion clade</taxon>
        <taxon>NPAAA clade</taxon>
        <taxon>Hologalegina</taxon>
        <taxon>robinioid clade</taxon>
        <taxon>Loteae</taxon>
        <taxon>Lotus</taxon>
    </lineage>
</organism>
<dbReference type="GO" id="GO:0000445">
    <property type="term" value="C:THO complex part of transcription export complex"/>
    <property type="evidence" value="ECO:0007669"/>
    <property type="project" value="TreeGrafter"/>
</dbReference>
<protein>
    <submittedName>
        <fullName evidence="2">Uncharacterized protein</fullName>
    </submittedName>
</protein>